<feature type="transmembrane region" description="Helical" evidence="9">
    <location>
        <begin position="227"/>
        <end position="249"/>
    </location>
</feature>
<dbReference type="PANTHER" id="PTHR23517:SF3">
    <property type="entry name" value="INTEGRAL MEMBRANE TRANSPORT PROTEIN"/>
    <property type="match status" value="1"/>
</dbReference>
<evidence type="ECO:0000313" key="11">
    <source>
        <dbReference type="EMBL" id="BBX48800.1"/>
    </source>
</evidence>
<evidence type="ECO:0000256" key="9">
    <source>
        <dbReference type="SAM" id="Phobius"/>
    </source>
</evidence>
<evidence type="ECO:0000256" key="6">
    <source>
        <dbReference type="ARBA" id="ARBA00022989"/>
    </source>
</evidence>
<dbReference type="CDD" id="cd17325">
    <property type="entry name" value="MFS_MdtG_SLC18_like"/>
    <property type="match status" value="1"/>
</dbReference>
<dbReference type="InterPro" id="IPR005828">
    <property type="entry name" value="MFS_sugar_transport-like"/>
</dbReference>
<feature type="transmembrane region" description="Helical" evidence="9">
    <location>
        <begin position="24"/>
        <end position="41"/>
    </location>
</feature>
<protein>
    <submittedName>
        <fullName evidence="11">MFS transporter</fullName>
    </submittedName>
</protein>
<dbReference type="GO" id="GO:0005886">
    <property type="term" value="C:plasma membrane"/>
    <property type="evidence" value="ECO:0007669"/>
    <property type="project" value="UniProtKB-SubCell"/>
</dbReference>
<dbReference type="Gene3D" id="1.20.1250.20">
    <property type="entry name" value="MFS general substrate transporter like domains"/>
    <property type="match status" value="1"/>
</dbReference>
<accession>A0A7I7L334</accession>
<dbReference type="RefSeq" id="WP_232064786.1">
    <property type="nucleotide sequence ID" value="NZ_AP022569.1"/>
</dbReference>
<feature type="transmembrane region" description="Helical" evidence="9">
    <location>
        <begin position="147"/>
        <end position="166"/>
    </location>
</feature>
<dbReference type="EMBL" id="AP022569">
    <property type="protein sequence ID" value="BBX48800.1"/>
    <property type="molecule type" value="Genomic_DNA"/>
</dbReference>
<dbReference type="Gene3D" id="1.20.1720.10">
    <property type="entry name" value="Multidrug resistance protein D"/>
    <property type="match status" value="1"/>
</dbReference>
<evidence type="ECO:0000259" key="10">
    <source>
        <dbReference type="PROSITE" id="PS50850"/>
    </source>
</evidence>
<dbReference type="KEGG" id="mcoo:MCOO_48150"/>
<dbReference type="PROSITE" id="PS50850">
    <property type="entry name" value="MFS"/>
    <property type="match status" value="1"/>
</dbReference>
<proteinExistence type="inferred from homology"/>
<evidence type="ECO:0000256" key="7">
    <source>
        <dbReference type="ARBA" id="ARBA00023136"/>
    </source>
</evidence>
<feature type="transmembrane region" description="Helical" evidence="9">
    <location>
        <begin position="178"/>
        <end position="196"/>
    </location>
</feature>
<keyword evidence="5 9" id="KW-0812">Transmembrane</keyword>
<dbReference type="InterPro" id="IPR011701">
    <property type="entry name" value="MFS"/>
</dbReference>
<dbReference type="InterPro" id="IPR005829">
    <property type="entry name" value="Sugar_transporter_CS"/>
</dbReference>
<gene>
    <name evidence="11" type="ORF">MCOO_48150</name>
</gene>
<evidence type="ECO:0000256" key="8">
    <source>
        <dbReference type="SAM" id="MobiDB-lite"/>
    </source>
</evidence>
<reference evidence="11 12" key="1">
    <citation type="journal article" date="2019" name="Emerg. Microbes Infect.">
        <title>Comprehensive subspecies identification of 175 nontuberculous mycobacteria species based on 7547 genomic profiles.</title>
        <authorList>
            <person name="Matsumoto Y."/>
            <person name="Kinjo T."/>
            <person name="Motooka D."/>
            <person name="Nabeya D."/>
            <person name="Jung N."/>
            <person name="Uechi K."/>
            <person name="Horii T."/>
            <person name="Iida T."/>
            <person name="Fujita J."/>
            <person name="Nakamura S."/>
        </authorList>
    </citation>
    <scope>NUCLEOTIDE SEQUENCE [LARGE SCALE GENOMIC DNA]</scope>
    <source>
        <strain evidence="11 12">JCM 12404</strain>
    </source>
</reference>
<keyword evidence="4" id="KW-1003">Cell membrane</keyword>
<name>A0A7I7L334_9MYCO</name>
<dbReference type="InterPro" id="IPR036259">
    <property type="entry name" value="MFS_trans_sf"/>
</dbReference>
<dbReference type="PANTHER" id="PTHR23517">
    <property type="entry name" value="RESISTANCE PROTEIN MDTM, PUTATIVE-RELATED-RELATED"/>
    <property type="match status" value="1"/>
</dbReference>
<dbReference type="InterPro" id="IPR001958">
    <property type="entry name" value="Tet-R_TetA/multi-R_MdtG-like"/>
</dbReference>
<sequence length="422" mass="43748">MILVAPRARLTAWRRNSTRLPREAWVLIAANAVAALGYGVVSPVLPAFARTFGVSLGAVTFSITIFSVMRLFSAPPTGLLVQRLGERLVYVAGLLIVSVSTAACAFAQTYWQLLVLRAIGGIGSTLFFISALGLMIRISPPDARGRVAGLFVSSFLIGSVAGPLVGSLTAGLGLKAPFLIYGVSVLITAIVVSYSLRRSTLGAPAEHAEPAVTVRAALRQRAYRASLVSNFATGWAVFGLRMAIVPLFVSDVLARGPRMTGLVLGMFALGNLLVVSPSGYLSDRIGRRSLVIGGLLASGVSTIWLGAASSVPVFLVAACVAGATSGVYSSPQQAAIADILGSTARTGTAVSTFQMMVDLGAIVGSLSVAQIAEHLSYAWGFAVSGVVLLAAGVGWMFAPETRVEGHTPPPSEWETGTASELA</sequence>
<dbReference type="SUPFAM" id="SSF103473">
    <property type="entry name" value="MFS general substrate transporter"/>
    <property type="match status" value="1"/>
</dbReference>
<dbReference type="Pfam" id="PF00083">
    <property type="entry name" value="Sugar_tr"/>
    <property type="match status" value="1"/>
</dbReference>
<feature type="transmembrane region" description="Helical" evidence="9">
    <location>
        <begin position="88"/>
        <end position="108"/>
    </location>
</feature>
<keyword evidence="3" id="KW-0813">Transport</keyword>
<dbReference type="Proteomes" id="UP000465866">
    <property type="component" value="Chromosome"/>
</dbReference>
<dbReference type="GO" id="GO:0022857">
    <property type="term" value="F:transmembrane transporter activity"/>
    <property type="evidence" value="ECO:0007669"/>
    <property type="project" value="InterPro"/>
</dbReference>
<organism evidence="11 12">
    <name type="scientific">Mycobacterium cookii</name>
    <dbReference type="NCBI Taxonomy" id="1775"/>
    <lineage>
        <taxon>Bacteria</taxon>
        <taxon>Bacillati</taxon>
        <taxon>Actinomycetota</taxon>
        <taxon>Actinomycetes</taxon>
        <taxon>Mycobacteriales</taxon>
        <taxon>Mycobacteriaceae</taxon>
        <taxon>Mycobacterium</taxon>
    </lineage>
</organism>
<evidence type="ECO:0000256" key="5">
    <source>
        <dbReference type="ARBA" id="ARBA00022692"/>
    </source>
</evidence>
<feature type="domain" description="Major facilitator superfamily (MFS) profile" evidence="10">
    <location>
        <begin position="23"/>
        <end position="402"/>
    </location>
</feature>
<dbReference type="PRINTS" id="PR01035">
    <property type="entry name" value="TCRTETA"/>
</dbReference>
<feature type="region of interest" description="Disordered" evidence="8">
    <location>
        <begin position="401"/>
        <end position="422"/>
    </location>
</feature>
<feature type="transmembrane region" description="Helical" evidence="9">
    <location>
        <begin position="352"/>
        <end position="372"/>
    </location>
</feature>
<dbReference type="Pfam" id="PF07690">
    <property type="entry name" value="MFS_1"/>
    <property type="match status" value="1"/>
</dbReference>
<dbReference type="InterPro" id="IPR020846">
    <property type="entry name" value="MFS_dom"/>
</dbReference>
<dbReference type="InterPro" id="IPR050171">
    <property type="entry name" value="MFS_Transporters"/>
</dbReference>
<evidence type="ECO:0000256" key="2">
    <source>
        <dbReference type="ARBA" id="ARBA00007520"/>
    </source>
</evidence>
<evidence type="ECO:0000256" key="3">
    <source>
        <dbReference type="ARBA" id="ARBA00022448"/>
    </source>
</evidence>
<evidence type="ECO:0000256" key="1">
    <source>
        <dbReference type="ARBA" id="ARBA00004651"/>
    </source>
</evidence>
<comment type="similarity">
    <text evidence="2">Belongs to the major facilitator superfamily. TCR/Tet family.</text>
</comment>
<dbReference type="PROSITE" id="PS00216">
    <property type="entry name" value="SUGAR_TRANSPORT_1"/>
    <property type="match status" value="1"/>
</dbReference>
<keyword evidence="7 9" id="KW-0472">Membrane</keyword>
<feature type="transmembrane region" description="Helical" evidence="9">
    <location>
        <begin position="47"/>
        <end position="68"/>
    </location>
</feature>
<evidence type="ECO:0000313" key="12">
    <source>
        <dbReference type="Proteomes" id="UP000465866"/>
    </source>
</evidence>
<comment type="subcellular location">
    <subcellularLocation>
        <location evidence="1">Cell membrane</location>
        <topology evidence="1">Multi-pass membrane protein</topology>
    </subcellularLocation>
</comment>
<feature type="transmembrane region" description="Helical" evidence="9">
    <location>
        <begin position="378"/>
        <end position="398"/>
    </location>
</feature>
<feature type="transmembrane region" description="Helical" evidence="9">
    <location>
        <begin position="114"/>
        <end position="135"/>
    </location>
</feature>
<feature type="transmembrane region" description="Helical" evidence="9">
    <location>
        <begin position="289"/>
        <end position="307"/>
    </location>
</feature>
<evidence type="ECO:0000256" key="4">
    <source>
        <dbReference type="ARBA" id="ARBA00022475"/>
    </source>
</evidence>
<keyword evidence="12" id="KW-1185">Reference proteome</keyword>
<feature type="transmembrane region" description="Helical" evidence="9">
    <location>
        <begin position="261"/>
        <end position="282"/>
    </location>
</feature>
<dbReference type="AlphaFoldDB" id="A0A7I7L334"/>
<keyword evidence="6 9" id="KW-1133">Transmembrane helix</keyword>